<dbReference type="Pfam" id="PF00076">
    <property type="entry name" value="RRM_1"/>
    <property type="match status" value="1"/>
</dbReference>
<dbReference type="PANTHER" id="PTHR15597">
    <property type="entry name" value="ATAXIN 2-BINDING PROTEIN 1-RELATED"/>
    <property type="match status" value="1"/>
</dbReference>
<feature type="region of interest" description="Disordered" evidence="9">
    <location>
        <begin position="101"/>
        <end position="169"/>
    </location>
</feature>
<keyword evidence="3" id="KW-0963">Cytoplasm</keyword>
<evidence type="ECO:0000256" key="3">
    <source>
        <dbReference type="ARBA" id="ARBA00022490"/>
    </source>
</evidence>
<dbReference type="SUPFAM" id="SSF54928">
    <property type="entry name" value="RNA-binding domain, RBD"/>
    <property type="match status" value="1"/>
</dbReference>
<evidence type="ECO:0000256" key="9">
    <source>
        <dbReference type="SAM" id="MobiDB-lite"/>
    </source>
</evidence>
<evidence type="ECO:0000256" key="5">
    <source>
        <dbReference type="ARBA" id="ARBA00022884"/>
    </source>
</evidence>
<dbReference type="SMART" id="SM00360">
    <property type="entry name" value="RRM"/>
    <property type="match status" value="1"/>
</dbReference>
<dbReference type="Gene3D" id="3.30.70.330">
    <property type="match status" value="1"/>
</dbReference>
<dbReference type="EMBL" id="LR901432">
    <property type="protein sequence ID" value="CAD7248592.1"/>
    <property type="molecule type" value="Genomic_DNA"/>
</dbReference>
<dbReference type="OrthoDB" id="5382468at2759"/>
<dbReference type="InterPro" id="IPR034237">
    <property type="entry name" value="FOX1_RRM"/>
</dbReference>
<evidence type="ECO:0000256" key="2">
    <source>
        <dbReference type="ARBA" id="ARBA00004496"/>
    </source>
</evidence>
<dbReference type="Proteomes" id="UP000677054">
    <property type="component" value="Unassembled WGS sequence"/>
</dbReference>
<dbReference type="InterPro" id="IPR012677">
    <property type="entry name" value="Nucleotide-bd_a/b_plait_sf"/>
</dbReference>
<evidence type="ECO:0000256" key="8">
    <source>
        <dbReference type="PROSITE-ProRule" id="PRU00176"/>
    </source>
</evidence>
<dbReference type="GO" id="GO:0003729">
    <property type="term" value="F:mRNA binding"/>
    <property type="evidence" value="ECO:0007669"/>
    <property type="project" value="TreeGrafter"/>
</dbReference>
<feature type="compositionally biased region" description="Polar residues" evidence="9">
    <location>
        <begin position="157"/>
        <end position="168"/>
    </location>
</feature>
<evidence type="ECO:0000256" key="1">
    <source>
        <dbReference type="ARBA" id="ARBA00004123"/>
    </source>
</evidence>
<proteinExistence type="predicted"/>
<dbReference type="GO" id="GO:0000381">
    <property type="term" value="P:regulation of alternative mRNA splicing, via spliceosome"/>
    <property type="evidence" value="ECO:0007669"/>
    <property type="project" value="InterPro"/>
</dbReference>
<dbReference type="InterPro" id="IPR000504">
    <property type="entry name" value="RRM_dom"/>
</dbReference>
<dbReference type="CDD" id="cd12407">
    <property type="entry name" value="RRM_FOX1_like"/>
    <property type="match status" value="1"/>
</dbReference>
<feature type="region of interest" description="Disordered" evidence="9">
    <location>
        <begin position="210"/>
        <end position="236"/>
    </location>
</feature>
<evidence type="ECO:0000313" key="11">
    <source>
        <dbReference type="EMBL" id="CAD7248592.1"/>
    </source>
</evidence>
<dbReference type="GO" id="GO:0007399">
    <property type="term" value="P:nervous system development"/>
    <property type="evidence" value="ECO:0007669"/>
    <property type="project" value="InterPro"/>
</dbReference>
<keyword evidence="4" id="KW-0507">mRNA processing</keyword>
<dbReference type="InterPro" id="IPR035979">
    <property type="entry name" value="RBD_domain_sf"/>
</dbReference>
<feature type="domain" description="RRM" evidence="10">
    <location>
        <begin position="238"/>
        <end position="314"/>
    </location>
</feature>
<dbReference type="GO" id="GO:0005737">
    <property type="term" value="C:cytoplasm"/>
    <property type="evidence" value="ECO:0007669"/>
    <property type="project" value="UniProtKB-SubCell"/>
</dbReference>
<dbReference type="GO" id="GO:0005634">
    <property type="term" value="C:nucleus"/>
    <property type="evidence" value="ECO:0007669"/>
    <property type="project" value="UniProtKB-SubCell"/>
</dbReference>
<evidence type="ECO:0000256" key="7">
    <source>
        <dbReference type="ARBA" id="ARBA00023242"/>
    </source>
</evidence>
<keyword evidence="7" id="KW-0539">Nucleus</keyword>
<evidence type="ECO:0000259" key="10">
    <source>
        <dbReference type="PROSITE" id="PS50102"/>
    </source>
</evidence>
<dbReference type="InterPro" id="IPR047131">
    <property type="entry name" value="RBFOX1-like"/>
</dbReference>
<dbReference type="AlphaFoldDB" id="A0A7R8XEV6"/>
<keyword evidence="12" id="KW-1185">Reference proteome</keyword>
<dbReference type="FunFam" id="3.30.70.330:FF:000375">
    <property type="entry name" value="RNA binding fox-1 homolog 1"/>
    <property type="match status" value="1"/>
</dbReference>
<dbReference type="PROSITE" id="PS50102">
    <property type="entry name" value="RRM"/>
    <property type="match status" value="1"/>
</dbReference>
<reference evidence="11" key="1">
    <citation type="submission" date="2020-11" db="EMBL/GenBank/DDBJ databases">
        <authorList>
            <person name="Tran Van P."/>
        </authorList>
    </citation>
    <scope>NUCLEOTIDE SEQUENCE</scope>
</reference>
<accession>A0A7R8XEV6</accession>
<dbReference type="EMBL" id="CAJPEV010001915">
    <property type="protein sequence ID" value="CAG0894866.1"/>
    <property type="molecule type" value="Genomic_DNA"/>
</dbReference>
<dbReference type="GO" id="GO:0006397">
    <property type="term" value="P:mRNA processing"/>
    <property type="evidence" value="ECO:0007669"/>
    <property type="project" value="UniProtKB-KW"/>
</dbReference>
<evidence type="ECO:0000313" key="12">
    <source>
        <dbReference type="Proteomes" id="UP000677054"/>
    </source>
</evidence>
<protein>
    <recommendedName>
        <fullName evidence="10">RRM domain-containing protein</fullName>
    </recommendedName>
</protein>
<gene>
    <name evidence="11" type="ORF">DSTB1V02_LOCUS8403</name>
</gene>
<keyword evidence="6" id="KW-0508">mRNA splicing</keyword>
<sequence length="502" mass="49410">MVNMATAIFGGQILQPMLNGAIPSSVANSVGQPLISGGANSGPGLLGPRPDEFAGLIPVGAVAQMVQGAGMAAAYPYGAMAPAAAAALAAAGAGTTSLARSLSATNGHGTPGPGPTPTSMSSDVKLEDPKPALPPYTPPVSAPPPPPAPGAALPPVEQQSTDSDSGDQMAQVAVVQAVHAAAAAAGVLPSQIGGVTLSPGGGTALVATSATTPTSVSGTSVTPTGGCSTPKDQGTPAKRLHVSNIPFRFRDPDLRALFGTFGPILDVEIIFNERGSKGFGFVTFANSADADRAREKLHGTVVEGRTIEVNNATARVQTKKPANALPNAAALRGAMIQRGRMRGVTAAVSPAAYPAAAAAAAALTRPPLGAAAIPAAYTTGVYAYDPLFLAQATAAAAASASDPRLQPAAAAAAAAQLLKTPISVAGSPVSVSAASQYASAANLAALRSYSAAAAAAQPLAAAAAAYPTIGAYADPYFASSIGPIPGYGAAIYRSSYNRFAPY</sequence>
<keyword evidence="5 8" id="KW-0694">RNA-binding</keyword>
<feature type="compositionally biased region" description="Low complexity" evidence="9">
    <location>
        <begin position="210"/>
        <end position="230"/>
    </location>
</feature>
<name>A0A7R8XEV6_9CRUS</name>
<evidence type="ECO:0000256" key="6">
    <source>
        <dbReference type="ARBA" id="ARBA00023187"/>
    </source>
</evidence>
<feature type="compositionally biased region" description="Pro residues" evidence="9">
    <location>
        <begin position="131"/>
        <end position="149"/>
    </location>
</feature>
<dbReference type="GO" id="GO:0008380">
    <property type="term" value="P:RNA splicing"/>
    <property type="evidence" value="ECO:0007669"/>
    <property type="project" value="UniProtKB-KW"/>
</dbReference>
<organism evidence="11">
    <name type="scientific">Darwinula stevensoni</name>
    <dbReference type="NCBI Taxonomy" id="69355"/>
    <lineage>
        <taxon>Eukaryota</taxon>
        <taxon>Metazoa</taxon>
        <taxon>Ecdysozoa</taxon>
        <taxon>Arthropoda</taxon>
        <taxon>Crustacea</taxon>
        <taxon>Oligostraca</taxon>
        <taxon>Ostracoda</taxon>
        <taxon>Podocopa</taxon>
        <taxon>Podocopida</taxon>
        <taxon>Darwinulocopina</taxon>
        <taxon>Darwinuloidea</taxon>
        <taxon>Darwinulidae</taxon>
        <taxon>Darwinula</taxon>
    </lineage>
</organism>
<evidence type="ECO:0000256" key="4">
    <source>
        <dbReference type="ARBA" id="ARBA00022664"/>
    </source>
</evidence>
<dbReference type="PANTHER" id="PTHR15597:SF22">
    <property type="entry name" value="RNA-BINDING FOX PROTEIN 1, ISOFORM H"/>
    <property type="match status" value="1"/>
</dbReference>
<comment type="subcellular location">
    <subcellularLocation>
        <location evidence="2">Cytoplasm</location>
    </subcellularLocation>
    <subcellularLocation>
        <location evidence="1">Nucleus</location>
    </subcellularLocation>
</comment>